<accession>A0A0K2UIG6</accession>
<proteinExistence type="predicted"/>
<organism evidence="1">
    <name type="scientific">Lepeophtheirus salmonis</name>
    <name type="common">Salmon louse</name>
    <name type="synonym">Caligus salmonis</name>
    <dbReference type="NCBI Taxonomy" id="72036"/>
    <lineage>
        <taxon>Eukaryota</taxon>
        <taxon>Metazoa</taxon>
        <taxon>Ecdysozoa</taxon>
        <taxon>Arthropoda</taxon>
        <taxon>Crustacea</taxon>
        <taxon>Multicrustacea</taxon>
        <taxon>Hexanauplia</taxon>
        <taxon>Copepoda</taxon>
        <taxon>Siphonostomatoida</taxon>
        <taxon>Caligidae</taxon>
        <taxon>Lepeophtheirus</taxon>
    </lineage>
</organism>
<evidence type="ECO:0000313" key="1">
    <source>
        <dbReference type="EMBL" id="CDW38008.1"/>
    </source>
</evidence>
<dbReference type="AlphaFoldDB" id="A0A0K2UIG6"/>
<protein>
    <submittedName>
        <fullName evidence="1">Uncharacterized protein</fullName>
    </submittedName>
</protein>
<reference evidence="1" key="1">
    <citation type="submission" date="2014-05" db="EMBL/GenBank/DDBJ databases">
        <authorList>
            <person name="Chronopoulou M."/>
        </authorList>
    </citation>
    <scope>NUCLEOTIDE SEQUENCE</scope>
    <source>
        <tissue evidence="1">Whole organism</tissue>
    </source>
</reference>
<dbReference type="EMBL" id="HACA01020647">
    <property type="protein sequence ID" value="CDW38008.1"/>
    <property type="molecule type" value="Transcribed_RNA"/>
</dbReference>
<sequence length="33" mass="3747">MRKCSEEIIIFKISNNIGKGPQILSCLLIKKDL</sequence>
<name>A0A0K2UIG6_LEPSM</name>